<dbReference type="Proteomes" id="UP000285844">
    <property type="component" value="Unassembled WGS sequence"/>
</dbReference>
<dbReference type="PANTHER" id="PTHR43591">
    <property type="entry name" value="METHYLTRANSFERASE"/>
    <property type="match status" value="1"/>
</dbReference>
<dbReference type="PANTHER" id="PTHR43591:SF110">
    <property type="entry name" value="RHODANESE DOMAIN-CONTAINING PROTEIN"/>
    <property type="match status" value="1"/>
</dbReference>
<accession>A0A413YV41</accession>
<dbReference type="GO" id="GO:0032259">
    <property type="term" value="P:methylation"/>
    <property type="evidence" value="ECO:0007669"/>
    <property type="project" value="UniProtKB-KW"/>
</dbReference>
<protein>
    <submittedName>
        <fullName evidence="2">Class I SAM-dependent methyltransferase</fullName>
    </submittedName>
</protein>
<dbReference type="InterPro" id="IPR029063">
    <property type="entry name" value="SAM-dependent_MTases_sf"/>
</dbReference>
<dbReference type="Pfam" id="PF13649">
    <property type="entry name" value="Methyltransf_25"/>
    <property type="match status" value="1"/>
</dbReference>
<dbReference type="EMBL" id="QSHM01000008">
    <property type="protein sequence ID" value="RHC12935.1"/>
    <property type="molecule type" value="Genomic_DNA"/>
</dbReference>
<evidence type="ECO:0000313" key="2">
    <source>
        <dbReference type="EMBL" id="RHC12935.1"/>
    </source>
</evidence>
<dbReference type="InterPro" id="IPR041698">
    <property type="entry name" value="Methyltransf_25"/>
</dbReference>
<keyword evidence="2" id="KW-0489">Methyltransferase</keyword>
<proteinExistence type="predicted"/>
<gene>
    <name evidence="2" type="ORF">DW858_08080</name>
</gene>
<comment type="caution">
    <text evidence="2">The sequence shown here is derived from an EMBL/GenBank/DDBJ whole genome shotgun (WGS) entry which is preliminary data.</text>
</comment>
<keyword evidence="2" id="KW-0808">Transferase</keyword>
<evidence type="ECO:0000313" key="3">
    <source>
        <dbReference type="Proteomes" id="UP000285844"/>
    </source>
</evidence>
<organism evidence="2 3">
    <name type="scientific">Lachnospira eligens</name>
    <dbReference type="NCBI Taxonomy" id="39485"/>
    <lineage>
        <taxon>Bacteria</taxon>
        <taxon>Bacillati</taxon>
        <taxon>Bacillota</taxon>
        <taxon>Clostridia</taxon>
        <taxon>Lachnospirales</taxon>
        <taxon>Lachnospiraceae</taxon>
        <taxon>Lachnospira</taxon>
    </lineage>
</organism>
<name>A0A413YV41_9FIRM</name>
<dbReference type="CDD" id="cd02440">
    <property type="entry name" value="AdoMet_MTases"/>
    <property type="match status" value="1"/>
</dbReference>
<reference evidence="2 3" key="1">
    <citation type="submission" date="2018-08" db="EMBL/GenBank/DDBJ databases">
        <title>A genome reference for cultivated species of the human gut microbiota.</title>
        <authorList>
            <person name="Zou Y."/>
            <person name="Xue W."/>
            <person name="Luo G."/>
        </authorList>
    </citation>
    <scope>NUCLEOTIDE SEQUENCE [LARGE SCALE GENOMIC DNA]</scope>
    <source>
        <strain evidence="2 3">AM37-3BH</strain>
    </source>
</reference>
<dbReference type="GO" id="GO:0008168">
    <property type="term" value="F:methyltransferase activity"/>
    <property type="evidence" value="ECO:0007669"/>
    <property type="project" value="UniProtKB-KW"/>
</dbReference>
<sequence length="264" mass="30935">MMNYVVDSYENYKEENRLTTNNARRIEFVTTTRVLDEIIDTKSKILDCAAGTGIYAFWFADKGHDVTATDITPRHIDIINRTLTNKNYHMNTSVLDATDMSCFADDSFDIVLNMGPFYHLITEEQREKCMKECLRVLRKGGLLVTAYIPRYYVFQYIATSNEKYLDEHLAKQLIENGVLKHDDEKCFWTDTYYSSKEEMESIYQRYRLKIVDHFAQDGLAPLLSQKVDKWDENQFKTWCDYHYSVCREQSILGASNHVVIIGKK</sequence>
<dbReference type="SUPFAM" id="SSF53335">
    <property type="entry name" value="S-adenosyl-L-methionine-dependent methyltransferases"/>
    <property type="match status" value="1"/>
</dbReference>
<evidence type="ECO:0000259" key="1">
    <source>
        <dbReference type="Pfam" id="PF13649"/>
    </source>
</evidence>
<dbReference type="AlphaFoldDB" id="A0A413YV41"/>
<feature type="domain" description="Methyltransferase" evidence="1">
    <location>
        <begin position="45"/>
        <end position="141"/>
    </location>
</feature>
<dbReference type="Gene3D" id="3.40.50.150">
    <property type="entry name" value="Vaccinia Virus protein VP39"/>
    <property type="match status" value="1"/>
</dbReference>